<evidence type="ECO:0000256" key="1">
    <source>
        <dbReference type="SAM" id="MobiDB-lite"/>
    </source>
</evidence>
<dbReference type="InterPro" id="IPR002586">
    <property type="entry name" value="CobQ/CobB/MinD/ParA_Nub-bd_dom"/>
</dbReference>
<feature type="region of interest" description="Disordered" evidence="1">
    <location>
        <begin position="103"/>
        <end position="202"/>
    </location>
</feature>
<sequence length="605" mass="64797">MADQEDRHDESQLGKEDYNLLLEAVRLVPGLETAAQFTKLAMRKLTFPLNSPEDLRPLFDGAEGTITGTKQEIPVSHLYKHLPAQMFPITSSTDLIGVALKPRLPMEPGEKGGGTAGKSAESTEPVALKTHAKPDDEPLEQPHATAEAAERVTAPADSDPTPVQPSAAEDDEHAHAGADHNGDQVMHAGAHGTPNGSGEHNRAKMAVEDAEPITADEAPRPASEEEDDMASQPALEDEVMASNGHGPSASEQETSSAPEQQAPSANDDDVAEPVRAPYQARHSSAPRPYFGAAPRQQAPDNGLDTASLLGNSRDIPSYGWRRLLYISTGGLFKPGESHETRRRRDLIARARTPISTAHHRVAVLSLKGGVGKTTTTACLGATLAEVRGDRVIAIDANPDRGTLSDKIELETTATVRDVLNERDMIQRYVDIRAFTSQAPSRLEVLASDRDPSVSEAFTAADYQAVSAILENFYSICITDCGTGLLHSAMSGVLNLADQLVVVTSPAVDCARATSATLDWLVTHHHEDLVRAATVVLCSVRPKSPVDLDHLEAHFAAHCRSVVRVPYDPHLEEGAEVDLARLHPRTRDAFLHLAASVGDGFGGSQP</sequence>
<evidence type="ECO:0000313" key="4">
    <source>
        <dbReference type="Proteomes" id="UP000284824"/>
    </source>
</evidence>
<dbReference type="InterPro" id="IPR050625">
    <property type="entry name" value="ParA/MinD_ATPase"/>
</dbReference>
<dbReference type="GO" id="GO:0005524">
    <property type="term" value="F:ATP binding"/>
    <property type="evidence" value="ECO:0007669"/>
    <property type="project" value="TreeGrafter"/>
</dbReference>
<accession>A0A438MM04</accession>
<keyword evidence="3" id="KW-0282">Flagellum</keyword>
<dbReference type="GO" id="GO:0005829">
    <property type="term" value="C:cytosol"/>
    <property type="evidence" value="ECO:0007669"/>
    <property type="project" value="TreeGrafter"/>
</dbReference>
<feature type="region of interest" description="Disordered" evidence="1">
    <location>
        <begin position="240"/>
        <end position="311"/>
    </location>
</feature>
<keyword evidence="3" id="KW-0966">Cell projection</keyword>
<organism evidence="3 4">
    <name type="scientific">Nonomuraea polychroma</name>
    <dbReference type="NCBI Taxonomy" id="46176"/>
    <lineage>
        <taxon>Bacteria</taxon>
        <taxon>Bacillati</taxon>
        <taxon>Actinomycetota</taxon>
        <taxon>Actinomycetes</taxon>
        <taxon>Streptosporangiales</taxon>
        <taxon>Streptosporangiaceae</taxon>
        <taxon>Nonomuraea</taxon>
    </lineage>
</organism>
<gene>
    <name evidence="3" type="ORF">EDD27_9704</name>
</gene>
<dbReference type="PANTHER" id="PTHR43384:SF14">
    <property type="entry name" value="ESX-1 SECRETION-ASSOCIATED PROTEIN ESPI"/>
    <property type="match status" value="1"/>
</dbReference>
<dbReference type="SUPFAM" id="SSF52540">
    <property type="entry name" value="P-loop containing nucleoside triphosphate hydrolases"/>
    <property type="match status" value="1"/>
</dbReference>
<reference evidence="3 4" key="1">
    <citation type="submission" date="2019-01" db="EMBL/GenBank/DDBJ databases">
        <title>Sequencing the genomes of 1000 actinobacteria strains.</title>
        <authorList>
            <person name="Klenk H.-P."/>
        </authorList>
    </citation>
    <scope>NUCLEOTIDE SEQUENCE [LARGE SCALE GENOMIC DNA]</scope>
    <source>
        <strain evidence="3 4">DSM 43925</strain>
    </source>
</reference>
<feature type="compositionally biased region" description="Basic and acidic residues" evidence="1">
    <location>
        <begin position="172"/>
        <end position="182"/>
    </location>
</feature>
<proteinExistence type="predicted"/>
<feature type="compositionally biased region" description="Polar residues" evidence="1">
    <location>
        <begin position="249"/>
        <end position="264"/>
    </location>
</feature>
<feature type="domain" description="CobQ/CobB/MinD/ParA nucleotide binding" evidence="2">
    <location>
        <begin position="361"/>
        <end position="553"/>
    </location>
</feature>
<protein>
    <submittedName>
        <fullName evidence="3">MinD-like ATPase involved in chromosome partitioning or flagellar assembly</fullName>
    </submittedName>
</protein>
<dbReference type="GO" id="GO:0016887">
    <property type="term" value="F:ATP hydrolysis activity"/>
    <property type="evidence" value="ECO:0007669"/>
    <property type="project" value="TreeGrafter"/>
</dbReference>
<name>A0A438MM04_9ACTN</name>
<dbReference type="PANTHER" id="PTHR43384">
    <property type="entry name" value="SEPTUM SITE-DETERMINING PROTEIN MIND HOMOLOG, CHLOROPLASTIC-RELATED"/>
    <property type="match status" value="1"/>
</dbReference>
<dbReference type="EMBL" id="SAUN01000001">
    <property type="protein sequence ID" value="RVX46800.1"/>
    <property type="molecule type" value="Genomic_DNA"/>
</dbReference>
<evidence type="ECO:0000313" key="3">
    <source>
        <dbReference type="EMBL" id="RVX46800.1"/>
    </source>
</evidence>
<dbReference type="Proteomes" id="UP000284824">
    <property type="component" value="Unassembled WGS sequence"/>
</dbReference>
<comment type="caution">
    <text evidence="3">The sequence shown here is derived from an EMBL/GenBank/DDBJ whole genome shotgun (WGS) entry which is preliminary data.</text>
</comment>
<evidence type="ECO:0000259" key="2">
    <source>
        <dbReference type="Pfam" id="PF01656"/>
    </source>
</evidence>
<keyword evidence="4" id="KW-1185">Reference proteome</keyword>
<keyword evidence="3" id="KW-0969">Cilium</keyword>
<dbReference type="AlphaFoldDB" id="A0A438MM04"/>
<dbReference type="InterPro" id="IPR027417">
    <property type="entry name" value="P-loop_NTPase"/>
</dbReference>
<dbReference type="Pfam" id="PF01656">
    <property type="entry name" value="CbiA"/>
    <property type="match status" value="1"/>
</dbReference>
<dbReference type="GO" id="GO:0051782">
    <property type="term" value="P:negative regulation of cell division"/>
    <property type="evidence" value="ECO:0007669"/>
    <property type="project" value="TreeGrafter"/>
</dbReference>
<dbReference type="Gene3D" id="3.40.50.300">
    <property type="entry name" value="P-loop containing nucleotide triphosphate hydrolases"/>
    <property type="match status" value="1"/>
</dbReference>
<dbReference type="GO" id="GO:0009898">
    <property type="term" value="C:cytoplasmic side of plasma membrane"/>
    <property type="evidence" value="ECO:0007669"/>
    <property type="project" value="TreeGrafter"/>
</dbReference>